<evidence type="ECO:0000259" key="2">
    <source>
        <dbReference type="PROSITE" id="PS50020"/>
    </source>
</evidence>
<dbReference type="EnsemblMetazoa" id="CJA15653a.1">
    <property type="protein sequence ID" value="CJA15653a.1"/>
    <property type="gene ID" value="WBGene00134857"/>
</dbReference>
<protein>
    <submittedName>
        <fullName evidence="3">Polyglutamine tract-binding protein 1</fullName>
    </submittedName>
</protein>
<evidence type="ECO:0000313" key="4">
    <source>
        <dbReference type="Proteomes" id="UP000005237"/>
    </source>
</evidence>
<feature type="region of interest" description="Disordered" evidence="1">
    <location>
        <begin position="143"/>
        <end position="233"/>
    </location>
</feature>
<feature type="region of interest" description="Disordered" evidence="1">
    <location>
        <begin position="245"/>
        <end position="271"/>
    </location>
</feature>
<accession>A0A8R1I1F9</accession>
<dbReference type="PROSITE" id="PS50020">
    <property type="entry name" value="WW_DOMAIN_2"/>
    <property type="match status" value="1"/>
</dbReference>
<dbReference type="SMART" id="SM00456">
    <property type="entry name" value="WW"/>
    <property type="match status" value="1"/>
</dbReference>
<organism evidence="3 4">
    <name type="scientific">Caenorhabditis japonica</name>
    <dbReference type="NCBI Taxonomy" id="281687"/>
    <lineage>
        <taxon>Eukaryota</taxon>
        <taxon>Metazoa</taxon>
        <taxon>Ecdysozoa</taxon>
        <taxon>Nematoda</taxon>
        <taxon>Chromadorea</taxon>
        <taxon>Rhabditida</taxon>
        <taxon>Rhabditina</taxon>
        <taxon>Rhabditomorpha</taxon>
        <taxon>Rhabditoidea</taxon>
        <taxon>Rhabditidae</taxon>
        <taxon>Peloderinae</taxon>
        <taxon>Caenorhabditis</taxon>
    </lineage>
</organism>
<feature type="region of interest" description="Disordered" evidence="1">
    <location>
        <begin position="27"/>
        <end position="46"/>
    </location>
</feature>
<dbReference type="Proteomes" id="UP000005237">
    <property type="component" value="Unassembled WGS sequence"/>
</dbReference>
<evidence type="ECO:0000313" key="3">
    <source>
        <dbReference type="EnsemblMetazoa" id="CJA15653a.1"/>
    </source>
</evidence>
<keyword evidence="4" id="KW-1185">Reference proteome</keyword>
<dbReference type="InterPro" id="IPR001202">
    <property type="entry name" value="WW_dom"/>
</dbReference>
<feature type="domain" description="WW" evidence="2">
    <location>
        <begin position="90"/>
        <end position="124"/>
    </location>
</feature>
<reference evidence="4" key="1">
    <citation type="submission" date="2010-08" db="EMBL/GenBank/DDBJ databases">
        <authorList>
            <consortium name="Caenorhabditis japonica Sequencing Consortium"/>
            <person name="Wilson R.K."/>
        </authorList>
    </citation>
    <scope>NUCLEOTIDE SEQUENCE [LARGE SCALE GENOMIC DNA]</scope>
    <source>
        <strain evidence="4">DF5081</strain>
    </source>
</reference>
<dbReference type="CDD" id="cd00201">
    <property type="entry name" value="WW"/>
    <property type="match status" value="1"/>
</dbReference>
<dbReference type="InterPro" id="IPR036020">
    <property type="entry name" value="WW_dom_sf"/>
</dbReference>
<dbReference type="Gene3D" id="3.40.30.10">
    <property type="entry name" value="Glutaredoxin"/>
    <property type="match status" value="1"/>
</dbReference>
<sequence length="271" mass="30728">MTLPPALLARLQKRGIIKHEEEVIAENYDKEPEKKQNLEENAAGAPGCPNKSNPYHVCVEYCFDHWGDGTPEYRLPERYIQQKNRMLAKFPLPENWVEVYDEGIAKFYFWNKATDEVCWYSPRHPRAIISDPAPRIAKEQAAALFGDPTLSEEDNAARRRNHRNNNKSDAPRGAEKRHKKGRDPMTSDGPASDEDELQEMSNRDRLKRAKRKGIDPMDPAAYGDAPVGKWGDGLRVDQVTGADVTAGGPLFQQRPYPAPGAILRRQKPQED</sequence>
<name>A0A8R1I1F9_CAEJA</name>
<reference evidence="3" key="2">
    <citation type="submission" date="2022-06" db="UniProtKB">
        <authorList>
            <consortium name="EnsemblMetazoa"/>
        </authorList>
    </citation>
    <scope>IDENTIFICATION</scope>
    <source>
        <strain evidence="3">DF5081</strain>
    </source>
</reference>
<dbReference type="Gene3D" id="2.20.70.10">
    <property type="match status" value="1"/>
</dbReference>
<dbReference type="SUPFAM" id="SSF51045">
    <property type="entry name" value="WW domain"/>
    <property type="match status" value="1"/>
</dbReference>
<dbReference type="AlphaFoldDB" id="A0A8R1I1F9"/>
<proteinExistence type="predicted"/>
<feature type="compositionally biased region" description="Basic and acidic residues" evidence="1">
    <location>
        <begin position="27"/>
        <end position="38"/>
    </location>
</feature>
<evidence type="ECO:0000256" key="1">
    <source>
        <dbReference type="SAM" id="MobiDB-lite"/>
    </source>
</evidence>